<proteinExistence type="predicted"/>
<reference evidence="1" key="1">
    <citation type="submission" date="2020-01" db="EMBL/GenBank/DDBJ databases">
        <authorList>
            <consortium name="DOE Joint Genome Institute"/>
            <person name="Haridas S."/>
            <person name="Albert R."/>
            <person name="Binder M."/>
            <person name="Bloem J."/>
            <person name="Labutti K."/>
            <person name="Salamov A."/>
            <person name="Andreopoulos B."/>
            <person name="Baker S.E."/>
            <person name="Barry K."/>
            <person name="Bills G."/>
            <person name="Bluhm B.H."/>
            <person name="Cannon C."/>
            <person name="Castanera R."/>
            <person name="Culley D.E."/>
            <person name="Daum C."/>
            <person name="Ezra D."/>
            <person name="Gonzalez J.B."/>
            <person name="Henrissat B."/>
            <person name="Kuo A."/>
            <person name="Liang C."/>
            <person name="Lipzen A."/>
            <person name="Lutzoni F."/>
            <person name="Magnuson J."/>
            <person name="Mondo S."/>
            <person name="Nolan M."/>
            <person name="Ohm R."/>
            <person name="Pangilinan J."/>
            <person name="Park H.-J."/>
            <person name="Ramirez L."/>
            <person name="Alfaro M."/>
            <person name="Sun H."/>
            <person name="Tritt A."/>
            <person name="Yoshinaga Y."/>
            <person name="Zwiers L.-H."/>
            <person name="Turgeon B.G."/>
            <person name="Goodwin S.B."/>
            <person name="Spatafora J.W."/>
            <person name="Crous P.W."/>
            <person name="Grigoriev I.V."/>
        </authorList>
    </citation>
    <scope>NUCLEOTIDE SEQUENCE</scope>
    <source>
        <strain evidence="1">IPT5</strain>
    </source>
</reference>
<accession>A0A6A7BCN3</accession>
<sequence length="62" mass="6870">CGVRIVHTAQPELTANGYLQNRSAVEEIRIEDMLAEFWRCSSRKAAILVSKAITQAEHGSRG</sequence>
<dbReference type="EMBL" id="MU006296">
    <property type="protein sequence ID" value="KAF2853266.1"/>
    <property type="molecule type" value="Genomic_DNA"/>
</dbReference>
<gene>
    <name evidence="1" type="ORF">T440DRAFT_390841</name>
</gene>
<evidence type="ECO:0000313" key="2">
    <source>
        <dbReference type="Proteomes" id="UP000799423"/>
    </source>
</evidence>
<dbReference type="OrthoDB" id="10341327at2759"/>
<dbReference type="AlphaFoldDB" id="A0A6A7BCN3"/>
<dbReference type="Proteomes" id="UP000799423">
    <property type="component" value="Unassembled WGS sequence"/>
</dbReference>
<protein>
    <submittedName>
        <fullName evidence="1">Uncharacterized protein</fullName>
    </submittedName>
</protein>
<feature type="non-terminal residue" evidence="1">
    <location>
        <position position="1"/>
    </location>
</feature>
<organism evidence="1 2">
    <name type="scientific">Plenodomus tracheiphilus IPT5</name>
    <dbReference type="NCBI Taxonomy" id="1408161"/>
    <lineage>
        <taxon>Eukaryota</taxon>
        <taxon>Fungi</taxon>
        <taxon>Dikarya</taxon>
        <taxon>Ascomycota</taxon>
        <taxon>Pezizomycotina</taxon>
        <taxon>Dothideomycetes</taxon>
        <taxon>Pleosporomycetidae</taxon>
        <taxon>Pleosporales</taxon>
        <taxon>Pleosporineae</taxon>
        <taxon>Leptosphaeriaceae</taxon>
        <taxon>Plenodomus</taxon>
    </lineage>
</organism>
<keyword evidence="2" id="KW-1185">Reference proteome</keyword>
<evidence type="ECO:0000313" key="1">
    <source>
        <dbReference type="EMBL" id="KAF2853266.1"/>
    </source>
</evidence>
<name>A0A6A7BCN3_9PLEO</name>